<gene>
    <name evidence="1" type="ORF">QO012_004353</name>
</gene>
<proteinExistence type="predicted"/>
<dbReference type="Proteomes" id="UP001231124">
    <property type="component" value="Unassembled WGS sequence"/>
</dbReference>
<keyword evidence="2" id="KW-1185">Reference proteome</keyword>
<evidence type="ECO:0000313" key="2">
    <source>
        <dbReference type="Proteomes" id="UP001231124"/>
    </source>
</evidence>
<protein>
    <submittedName>
        <fullName evidence="1">Uncharacterized protein</fullName>
    </submittedName>
</protein>
<accession>A0ABU0I7G3</accession>
<dbReference type="EMBL" id="JAUSVP010000018">
    <property type="protein sequence ID" value="MDQ0449830.1"/>
    <property type="molecule type" value="Genomic_DNA"/>
</dbReference>
<name>A0ABU0I7G3_9HYPH</name>
<sequence length="110" mass="11370">MSNIVALKTATVPAGSFLTVKEYAAPGALRVVLGKIDWPSAPSEWVIAIRAPGAPDMGIATGPWPEGNTEHEANVASLYIRLAQATLEIAKSRIAALTGDTSSDAPESVA</sequence>
<dbReference type="RefSeq" id="WP_238206314.1">
    <property type="nucleotide sequence ID" value="NZ_BPQE01000026.1"/>
</dbReference>
<evidence type="ECO:0000313" key="1">
    <source>
        <dbReference type="EMBL" id="MDQ0449830.1"/>
    </source>
</evidence>
<comment type="caution">
    <text evidence="1">The sequence shown here is derived from an EMBL/GenBank/DDBJ whole genome shotgun (WGS) entry which is preliminary data.</text>
</comment>
<organism evidence="1 2">
    <name type="scientific">Methylobacterium aerolatum</name>
    <dbReference type="NCBI Taxonomy" id="418708"/>
    <lineage>
        <taxon>Bacteria</taxon>
        <taxon>Pseudomonadati</taxon>
        <taxon>Pseudomonadota</taxon>
        <taxon>Alphaproteobacteria</taxon>
        <taxon>Hyphomicrobiales</taxon>
        <taxon>Methylobacteriaceae</taxon>
        <taxon>Methylobacterium</taxon>
    </lineage>
</organism>
<reference evidence="1 2" key="1">
    <citation type="submission" date="2023-07" db="EMBL/GenBank/DDBJ databases">
        <title>Genomic Encyclopedia of Type Strains, Phase IV (KMG-IV): sequencing the most valuable type-strain genomes for metagenomic binning, comparative biology and taxonomic classification.</title>
        <authorList>
            <person name="Goeker M."/>
        </authorList>
    </citation>
    <scope>NUCLEOTIDE SEQUENCE [LARGE SCALE GENOMIC DNA]</scope>
    <source>
        <strain evidence="1 2">DSM 19013</strain>
    </source>
</reference>